<reference evidence="4" key="1">
    <citation type="journal article" date="2010" name="BMC Genomics">
        <title>A genomic perspective on the potential of Actinobacillus succinogenes for industrial succinate production.</title>
        <authorList>
            <person name="McKinlay J.B."/>
            <person name="Laivenieks M."/>
            <person name="Schindler B.D."/>
            <person name="McKinlay A.A."/>
            <person name="Siddaramappa S."/>
            <person name="Challacombe J.F."/>
            <person name="Lowry S.R."/>
            <person name="Clum A."/>
            <person name="Lapidus A.L."/>
            <person name="Burkhart K.B."/>
            <person name="Harkins V."/>
            <person name="Vieille C."/>
        </authorList>
    </citation>
    <scope>NUCLEOTIDE SEQUENCE [LARGE SCALE GENOMIC DNA]</scope>
    <source>
        <strain evidence="4">ATCC 55618 / DSM 22257 / CCUG 43843 / 130Z</strain>
    </source>
</reference>
<dbReference type="OrthoDB" id="9780765at2"/>
<evidence type="ECO:0000313" key="4">
    <source>
        <dbReference type="Proteomes" id="UP000001114"/>
    </source>
</evidence>
<feature type="signal peptide" evidence="1">
    <location>
        <begin position="1"/>
        <end position="19"/>
    </location>
</feature>
<feature type="domain" description="AB hydrolase-1" evidence="2">
    <location>
        <begin position="66"/>
        <end position="195"/>
    </location>
</feature>
<dbReference type="PANTHER" id="PTHR43433:SF5">
    <property type="entry name" value="AB HYDROLASE-1 DOMAIN-CONTAINING PROTEIN"/>
    <property type="match status" value="1"/>
</dbReference>
<accession>A6VKL6</accession>
<dbReference type="GO" id="GO:0016787">
    <property type="term" value="F:hydrolase activity"/>
    <property type="evidence" value="ECO:0007669"/>
    <property type="project" value="UniProtKB-KW"/>
</dbReference>
<dbReference type="STRING" id="339671.Asuc_0133"/>
<evidence type="ECO:0000256" key="1">
    <source>
        <dbReference type="SAM" id="SignalP"/>
    </source>
</evidence>
<sequence length="291" mass="31843">MKFKTVLACALLMSSFAFAQEPVRYFGQSEQGYRASQPYGVNEKAGHYAQSADAEIWYEIYGKGEPVVVLHGGMVGSVAEMGEFIDELAKTKQVIAISTRGHGKSFAGGNQSYPQKAEDVLAVLNAAKVQGKVSLLGFSDGGYTALFFGANYPERTAKIVAIGAGEWKKGFVQGTRNPNMTFQDLEKLDRTFWAQQAGIRPEPAKTADWFDSLNETYNHTGVEADVFQKIMAPTLFVVGEKDTNAPLDTVLSAYKMTKNAQLSVIPNANHPVFAENFQAVWTAVKPFLDTK</sequence>
<dbReference type="InterPro" id="IPR000073">
    <property type="entry name" value="AB_hydrolase_1"/>
</dbReference>
<dbReference type="InterPro" id="IPR029058">
    <property type="entry name" value="AB_hydrolase_fold"/>
</dbReference>
<organism evidence="3 4">
    <name type="scientific">Actinobacillus succinogenes (strain ATCC 55618 / DSM 22257 / CCUG 43843 / 130Z)</name>
    <dbReference type="NCBI Taxonomy" id="339671"/>
    <lineage>
        <taxon>Bacteria</taxon>
        <taxon>Pseudomonadati</taxon>
        <taxon>Pseudomonadota</taxon>
        <taxon>Gammaproteobacteria</taxon>
        <taxon>Pasteurellales</taxon>
        <taxon>Pasteurellaceae</taxon>
        <taxon>Actinobacillus</taxon>
    </lineage>
</organism>
<gene>
    <name evidence="3" type="ordered locus">Asuc_0133</name>
</gene>
<dbReference type="ESTHER" id="actsz-a6vkl6">
    <property type="family name" value="6_AlphaBeta_hydrolase"/>
</dbReference>
<protein>
    <submittedName>
        <fullName evidence="3">Alpha/beta hydrolase fold</fullName>
    </submittedName>
</protein>
<dbReference type="PANTHER" id="PTHR43433">
    <property type="entry name" value="HYDROLASE, ALPHA/BETA FOLD FAMILY PROTEIN"/>
    <property type="match status" value="1"/>
</dbReference>
<keyword evidence="4" id="KW-1185">Reference proteome</keyword>
<dbReference type="SUPFAM" id="SSF53474">
    <property type="entry name" value="alpha/beta-Hydrolases"/>
    <property type="match status" value="1"/>
</dbReference>
<keyword evidence="3" id="KW-0378">Hydrolase</keyword>
<dbReference type="eggNOG" id="COG1073">
    <property type="taxonomic scope" value="Bacteria"/>
</dbReference>
<keyword evidence="1" id="KW-0732">Signal</keyword>
<feature type="chain" id="PRO_5002704022" evidence="1">
    <location>
        <begin position="20"/>
        <end position="291"/>
    </location>
</feature>
<evidence type="ECO:0000259" key="2">
    <source>
        <dbReference type="Pfam" id="PF00561"/>
    </source>
</evidence>
<dbReference type="Pfam" id="PF00561">
    <property type="entry name" value="Abhydrolase_1"/>
    <property type="match status" value="1"/>
</dbReference>
<dbReference type="EMBL" id="CP000746">
    <property type="protein sequence ID" value="ABR73513.1"/>
    <property type="molecule type" value="Genomic_DNA"/>
</dbReference>
<dbReference type="Proteomes" id="UP000001114">
    <property type="component" value="Chromosome"/>
</dbReference>
<proteinExistence type="predicted"/>
<dbReference type="RefSeq" id="WP_011978789.1">
    <property type="nucleotide sequence ID" value="NC_009655.1"/>
</dbReference>
<name>A6VKL6_ACTSZ</name>
<dbReference type="InterPro" id="IPR050471">
    <property type="entry name" value="AB_hydrolase"/>
</dbReference>
<dbReference type="HOGENOM" id="CLU_020336_50_5_6"/>
<dbReference type="Gene3D" id="3.40.50.1820">
    <property type="entry name" value="alpha/beta hydrolase"/>
    <property type="match status" value="1"/>
</dbReference>
<dbReference type="AlphaFoldDB" id="A6VKL6"/>
<evidence type="ECO:0000313" key="3">
    <source>
        <dbReference type="EMBL" id="ABR73513.1"/>
    </source>
</evidence>
<dbReference type="KEGG" id="asu:Asuc_0133"/>